<evidence type="ECO:0000313" key="3">
    <source>
        <dbReference type="Proteomes" id="UP000054843"/>
    </source>
</evidence>
<dbReference type="PANTHER" id="PTHR47160">
    <property type="entry name" value="PUTATIVE-RELATED"/>
    <property type="match status" value="1"/>
</dbReference>
<feature type="domain" description="MULE transposase" evidence="1">
    <location>
        <begin position="149"/>
        <end position="242"/>
    </location>
</feature>
<dbReference type="InterPro" id="IPR018289">
    <property type="entry name" value="MULE_transposase_dom"/>
</dbReference>
<accession>A0A0V1M526</accession>
<name>A0A0V1M526_9BILA</name>
<organism evidence="2 3">
    <name type="scientific">Trichinella papuae</name>
    <dbReference type="NCBI Taxonomy" id="268474"/>
    <lineage>
        <taxon>Eukaryota</taxon>
        <taxon>Metazoa</taxon>
        <taxon>Ecdysozoa</taxon>
        <taxon>Nematoda</taxon>
        <taxon>Enoplea</taxon>
        <taxon>Dorylaimia</taxon>
        <taxon>Trichinellida</taxon>
        <taxon>Trichinellidae</taxon>
        <taxon>Trichinella</taxon>
    </lineage>
</organism>
<dbReference type="EMBL" id="JYDO01000223">
    <property type="protein sequence ID" value="KRZ66825.1"/>
    <property type="molecule type" value="Genomic_DNA"/>
</dbReference>
<comment type="caution">
    <text evidence="2">The sequence shown here is derived from an EMBL/GenBank/DDBJ whole genome shotgun (WGS) entry which is preliminary data.</text>
</comment>
<dbReference type="Pfam" id="PF10551">
    <property type="entry name" value="MULE"/>
    <property type="match status" value="1"/>
</dbReference>
<evidence type="ECO:0000313" key="2">
    <source>
        <dbReference type="EMBL" id="KRZ66825.1"/>
    </source>
</evidence>
<dbReference type="AlphaFoldDB" id="A0A0V1M526"/>
<dbReference type="STRING" id="268474.A0A0V1M526"/>
<sequence length="427" mass="48743">MSVVQVTLSQRGKRKVVFEGYSYVFDRATNVEELWRFSDKVVREVGSHCHELSAARAEAAVVVTGVKRRAQETMEMTAQVINQCTTSLSQAAQGALPTLRALKQMFTTYAPHHGELVSFLLADSGPSPQRILIFGSQRKLAILRESRTWYVDGTFQSAPPLFCQIYVILAEALGGVHPVLYALLPDKSRSTYDRLFDMVKEIVPEANPRSISCDFEMAAFNTIRTAFPAVRLHGCLFHLEQNMRRHLCTLDLFTRYKNDADFALQAKMVVALAFVLTDGLEQAIDSLAGHLPDELQPLFDWFEDSYVGRRNRRGGGRRPPMFPIEMWSMYHQAVDGDNRTNNFAEAAHRRLKAELGMAHPTIWKLINSLRKVQHARDLFYEQLVAGHQPPKKLKKYRDADKRIVRIVRQYIDRDIITYLQGLAHNYD</sequence>
<reference evidence="2 3" key="1">
    <citation type="submission" date="2015-01" db="EMBL/GenBank/DDBJ databases">
        <title>Evolution of Trichinella species and genotypes.</title>
        <authorList>
            <person name="Korhonen P.K."/>
            <person name="Edoardo P."/>
            <person name="Giuseppe L.R."/>
            <person name="Gasser R.B."/>
        </authorList>
    </citation>
    <scope>NUCLEOTIDE SEQUENCE [LARGE SCALE GENOMIC DNA]</scope>
    <source>
        <strain evidence="2">ISS1980</strain>
    </source>
</reference>
<dbReference type="PANTHER" id="PTHR47160:SF8">
    <property type="entry name" value="MULE TRANSPOSASE DOMAIN-CONTAINING PROTEIN"/>
    <property type="match status" value="1"/>
</dbReference>
<evidence type="ECO:0000259" key="1">
    <source>
        <dbReference type="Pfam" id="PF10551"/>
    </source>
</evidence>
<dbReference type="OrthoDB" id="6154864at2759"/>
<protein>
    <recommendedName>
        <fullName evidence="1">MULE transposase domain-containing protein</fullName>
    </recommendedName>
</protein>
<keyword evidence="3" id="KW-1185">Reference proteome</keyword>
<proteinExistence type="predicted"/>
<gene>
    <name evidence="2" type="ORF">T10_3110</name>
</gene>
<dbReference type="Proteomes" id="UP000054843">
    <property type="component" value="Unassembled WGS sequence"/>
</dbReference>